<dbReference type="OrthoDB" id="422086at2759"/>
<comment type="subcellular location">
    <subcellularLocation>
        <location evidence="10">Endoplasmic reticulum membrane</location>
        <topology evidence="10">Multi-pass membrane protein</topology>
    </subcellularLocation>
    <subcellularLocation>
        <location evidence="1">Membrane</location>
        <topology evidence="1">Multi-pass membrane protein</topology>
    </subcellularLocation>
</comment>
<name>A0A836CP01_9STRA</name>
<evidence type="ECO:0000256" key="11">
    <source>
        <dbReference type="SAM" id="MobiDB-lite"/>
    </source>
</evidence>
<evidence type="ECO:0000256" key="3">
    <source>
        <dbReference type="ARBA" id="ARBA00012151"/>
    </source>
</evidence>
<evidence type="ECO:0000256" key="10">
    <source>
        <dbReference type="RuleBase" id="RU362022"/>
    </source>
</evidence>
<sequence length="382" mass="40416">MIKGIQDRLNFVGVENPQFADRCGLGKVGLAGFCLGAAFGVAACVVCCNLYLYGLQSSLPLQVGLYGAALTLFHFMEFFSTALYKPDTLSYDSFVLNHSEAYTMALLASWLEYAVEAALAPSLKASLGMVALGQALRMSNSAVRCTGLGLVALGQALRVVATCTYMYFNYVGMASSSAVICAGLGLVALGQALRVVAMWTCGRNFNHLIFNSTVICVGLGLVALGQALRVVAMWTCGRNFNHLIMAERDAGHELVTRGVYAVLRHPSYCGWFWWSVGTQVLLGNPLCLAGYTWAGWAFFSERIPYEERLLSQFYPHEYPAYAAHTYVGIPFISNAKLRAAAAAAAAAAAPTAALNGGSSGGGGGGAAATNGVAANGDSRKLR</sequence>
<dbReference type="PROSITE" id="PS51564">
    <property type="entry name" value="SAM_ICMT"/>
    <property type="match status" value="1"/>
</dbReference>
<dbReference type="Proteomes" id="UP000664859">
    <property type="component" value="Unassembled WGS sequence"/>
</dbReference>
<dbReference type="PANTHER" id="PTHR12714">
    <property type="entry name" value="PROTEIN-S ISOPRENYLCYSTEINE O-METHYLTRANSFERASE"/>
    <property type="match status" value="1"/>
</dbReference>
<feature type="region of interest" description="Disordered" evidence="11">
    <location>
        <begin position="354"/>
        <end position="382"/>
    </location>
</feature>
<comment type="caution">
    <text evidence="12">The sequence shown here is derived from an EMBL/GenBank/DDBJ whole genome shotgun (WGS) entry which is preliminary data.</text>
</comment>
<dbReference type="Pfam" id="PF04140">
    <property type="entry name" value="ICMT"/>
    <property type="match status" value="1"/>
</dbReference>
<feature type="compositionally biased region" description="Low complexity" evidence="11">
    <location>
        <begin position="367"/>
        <end position="376"/>
    </location>
</feature>
<evidence type="ECO:0000256" key="2">
    <source>
        <dbReference type="ARBA" id="ARBA00009140"/>
    </source>
</evidence>
<feature type="transmembrane region" description="Helical" evidence="10">
    <location>
        <begin position="174"/>
        <end position="196"/>
    </location>
</feature>
<evidence type="ECO:0000256" key="7">
    <source>
        <dbReference type="ARBA" id="ARBA00022692"/>
    </source>
</evidence>
<evidence type="ECO:0000313" key="13">
    <source>
        <dbReference type="Proteomes" id="UP000664859"/>
    </source>
</evidence>
<feature type="transmembrane region" description="Helical" evidence="10">
    <location>
        <begin position="28"/>
        <end position="53"/>
    </location>
</feature>
<evidence type="ECO:0000256" key="5">
    <source>
        <dbReference type="ARBA" id="ARBA00022679"/>
    </source>
</evidence>
<evidence type="ECO:0000256" key="4">
    <source>
        <dbReference type="ARBA" id="ARBA00022603"/>
    </source>
</evidence>
<keyword evidence="10" id="KW-0256">Endoplasmic reticulum</keyword>
<dbReference type="EMBL" id="JAFCMP010000008">
    <property type="protein sequence ID" value="KAG5192263.1"/>
    <property type="molecule type" value="Genomic_DNA"/>
</dbReference>
<feature type="compositionally biased region" description="Gly residues" evidence="11">
    <location>
        <begin position="357"/>
        <end position="366"/>
    </location>
</feature>
<protein>
    <recommendedName>
        <fullName evidence="3 10">Protein-S-isoprenylcysteine O-methyltransferase</fullName>
        <ecNumber evidence="3 10">2.1.1.100</ecNumber>
    </recommendedName>
</protein>
<dbReference type="GO" id="GO:0005789">
    <property type="term" value="C:endoplasmic reticulum membrane"/>
    <property type="evidence" value="ECO:0007669"/>
    <property type="project" value="UniProtKB-SubCell"/>
</dbReference>
<keyword evidence="7 10" id="KW-0812">Transmembrane</keyword>
<feature type="transmembrane region" description="Helical" evidence="10">
    <location>
        <begin position="208"/>
        <end position="228"/>
    </location>
</feature>
<keyword evidence="4 10" id="KW-0489">Methyltransferase</keyword>
<dbReference type="InterPro" id="IPR025770">
    <property type="entry name" value="PPMT_MeTrfase"/>
</dbReference>
<keyword evidence="6 10" id="KW-0949">S-adenosyl-L-methionine</keyword>
<dbReference type="InterPro" id="IPR007269">
    <property type="entry name" value="ICMT_MeTrfase"/>
</dbReference>
<keyword evidence="5 12" id="KW-0808">Transferase</keyword>
<evidence type="ECO:0000313" key="12">
    <source>
        <dbReference type="EMBL" id="KAG5192263.1"/>
    </source>
</evidence>
<dbReference type="Gene3D" id="1.20.120.1630">
    <property type="match status" value="1"/>
</dbReference>
<comment type="similarity">
    <text evidence="2 10">Belongs to the class VI-like SAM-binding methyltransferase superfamily. Isoprenylcysteine carboxyl methyltransferase family.</text>
</comment>
<dbReference type="EC" id="2.1.1.100" evidence="3 10"/>
<keyword evidence="9 10" id="KW-0472">Membrane</keyword>
<feature type="transmembrane region" description="Helical" evidence="10">
    <location>
        <begin position="65"/>
        <end position="84"/>
    </location>
</feature>
<proteinExistence type="inferred from homology"/>
<dbReference type="AlphaFoldDB" id="A0A836CP01"/>
<organism evidence="12 13">
    <name type="scientific">Tribonema minus</name>
    <dbReference type="NCBI Taxonomy" id="303371"/>
    <lineage>
        <taxon>Eukaryota</taxon>
        <taxon>Sar</taxon>
        <taxon>Stramenopiles</taxon>
        <taxon>Ochrophyta</taxon>
        <taxon>PX clade</taxon>
        <taxon>Xanthophyceae</taxon>
        <taxon>Tribonematales</taxon>
        <taxon>Tribonemataceae</taxon>
        <taxon>Tribonema</taxon>
    </lineage>
</organism>
<dbReference type="GO" id="GO:0032259">
    <property type="term" value="P:methylation"/>
    <property type="evidence" value="ECO:0007669"/>
    <property type="project" value="UniProtKB-KW"/>
</dbReference>
<gene>
    <name evidence="12" type="ORF">JKP88DRAFT_351995</name>
</gene>
<reference evidence="12" key="1">
    <citation type="submission" date="2021-02" db="EMBL/GenBank/DDBJ databases">
        <title>First Annotated Genome of the Yellow-green Alga Tribonema minus.</title>
        <authorList>
            <person name="Mahan K.M."/>
        </authorList>
    </citation>
    <scope>NUCLEOTIDE SEQUENCE</scope>
    <source>
        <strain evidence="12">UTEX B ZZ1240</strain>
    </source>
</reference>
<dbReference type="GO" id="GO:0004671">
    <property type="term" value="F:protein C-terminal S-isoprenylcysteine carboxyl O-methyltransferase activity"/>
    <property type="evidence" value="ECO:0007669"/>
    <property type="project" value="UniProtKB-EC"/>
</dbReference>
<evidence type="ECO:0000256" key="1">
    <source>
        <dbReference type="ARBA" id="ARBA00004141"/>
    </source>
</evidence>
<evidence type="ECO:0000256" key="8">
    <source>
        <dbReference type="ARBA" id="ARBA00022989"/>
    </source>
</evidence>
<evidence type="ECO:0000256" key="6">
    <source>
        <dbReference type="ARBA" id="ARBA00022691"/>
    </source>
</evidence>
<comment type="catalytic activity">
    <reaction evidence="10">
        <text>[protein]-C-terminal S-[(2E,6E)-farnesyl]-L-cysteine + S-adenosyl-L-methionine = [protein]-C-terminal S-[(2E,6E)-farnesyl]-L-cysteine methyl ester + S-adenosyl-L-homocysteine</text>
        <dbReference type="Rhea" id="RHEA:21672"/>
        <dbReference type="Rhea" id="RHEA-COMP:12125"/>
        <dbReference type="Rhea" id="RHEA-COMP:12126"/>
        <dbReference type="ChEBI" id="CHEBI:57856"/>
        <dbReference type="ChEBI" id="CHEBI:59789"/>
        <dbReference type="ChEBI" id="CHEBI:90510"/>
        <dbReference type="ChEBI" id="CHEBI:90511"/>
        <dbReference type="EC" id="2.1.1.100"/>
    </reaction>
</comment>
<keyword evidence="13" id="KW-1185">Reference proteome</keyword>
<dbReference type="PANTHER" id="PTHR12714:SF9">
    <property type="entry name" value="PROTEIN-S-ISOPRENYLCYSTEINE O-METHYLTRANSFERASE"/>
    <property type="match status" value="1"/>
</dbReference>
<evidence type="ECO:0000256" key="9">
    <source>
        <dbReference type="ARBA" id="ARBA00023136"/>
    </source>
</evidence>
<keyword evidence="8 10" id="KW-1133">Transmembrane helix</keyword>
<accession>A0A836CP01</accession>